<evidence type="ECO:0000256" key="1">
    <source>
        <dbReference type="ARBA" id="ARBA00004418"/>
    </source>
</evidence>
<keyword evidence="6" id="KW-1185">Reference proteome</keyword>
<organism evidence="5 6">
    <name type="scientific">Bradyrhizobium erythrophlei</name>
    <dbReference type="NCBI Taxonomy" id="1437360"/>
    <lineage>
        <taxon>Bacteria</taxon>
        <taxon>Pseudomonadati</taxon>
        <taxon>Pseudomonadota</taxon>
        <taxon>Alphaproteobacteria</taxon>
        <taxon>Hyphomicrobiales</taxon>
        <taxon>Nitrobacteraceae</taxon>
        <taxon>Bradyrhizobium</taxon>
    </lineage>
</organism>
<dbReference type="Proteomes" id="UP000184096">
    <property type="component" value="Chromosome I"/>
</dbReference>
<proteinExistence type="inferred from homology"/>
<dbReference type="PANTHER" id="PTHR30024">
    <property type="entry name" value="ALIPHATIC SULFONATES-BINDING PROTEIN-RELATED"/>
    <property type="match status" value="1"/>
</dbReference>
<evidence type="ECO:0000259" key="4">
    <source>
        <dbReference type="Pfam" id="PF09084"/>
    </source>
</evidence>
<evidence type="ECO:0000256" key="2">
    <source>
        <dbReference type="ARBA" id="ARBA00010742"/>
    </source>
</evidence>
<evidence type="ECO:0000313" key="5">
    <source>
        <dbReference type="EMBL" id="SHN76916.1"/>
    </source>
</evidence>
<comment type="similarity">
    <text evidence="2">Belongs to the bacterial solute-binding protein SsuA/TauA family.</text>
</comment>
<sequence>MKRREFIGLVGGAPIAWSLPAWAQQPQLPASGGTTQIRAATGLRAALQSLISIGAEAGLFQRHGLDVTVMVETGGPRAASGTVRGDWEFCHTGDLPVIQGVLQGQDPVLILTPAELHDVAFLMGRRDITKPEQLAGARIGALDATGQYGRAVEAMLKKWGVSADLVSLGSFQGIYKALGKGEVAAGYLPVDLRFLGENEFGWNVLGGISSGAGGIVTTRRLIGTNRELVMSIVAALVDTIALFKTKPELAIPLLQRFLQIDDRKAVEQVHAYYVPLFRASPDPTFFNEMTRLKGFVEKQYPAAAPLEAKDLSDPSFVNELDRTGYIARLYSEKK</sequence>
<comment type="subcellular location">
    <subcellularLocation>
        <location evidence="1">Periplasm</location>
    </subcellularLocation>
</comment>
<dbReference type="RefSeq" id="WP_072819189.1">
    <property type="nucleotide sequence ID" value="NZ_LT670849.1"/>
</dbReference>
<reference evidence="6" key="1">
    <citation type="submission" date="2016-11" db="EMBL/GenBank/DDBJ databases">
        <authorList>
            <person name="Varghese N."/>
            <person name="Submissions S."/>
        </authorList>
    </citation>
    <scope>NUCLEOTIDE SEQUENCE [LARGE SCALE GENOMIC DNA]</scope>
    <source>
        <strain evidence="6">GAS401</strain>
    </source>
</reference>
<gene>
    <name evidence="5" type="ORF">SAMN05444170_3335</name>
</gene>
<feature type="domain" description="SsuA/THI5-like" evidence="4">
    <location>
        <begin position="53"/>
        <end position="187"/>
    </location>
</feature>
<dbReference type="AlphaFoldDB" id="A0A1M7U1R5"/>
<dbReference type="InterPro" id="IPR015168">
    <property type="entry name" value="SsuA/THI5"/>
</dbReference>
<evidence type="ECO:0000313" key="6">
    <source>
        <dbReference type="Proteomes" id="UP000184096"/>
    </source>
</evidence>
<dbReference type="GO" id="GO:0042918">
    <property type="term" value="P:alkanesulfonate transmembrane transport"/>
    <property type="evidence" value="ECO:0007669"/>
    <property type="project" value="TreeGrafter"/>
</dbReference>
<dbReference type="EMBL" id="LT670849">
    <property type="protein sequence ID" value="SHN76916.1"/>
    <property type="molecule type" value="Genomic_DNA"/>
</dbReference>
<name>A0A1M7U1R5_9BRAD</name>
<dbReference type="GO" id="GO:0042597">
    <property type="term" value="C:periplasmic space"/>
    <property type="evidence" value="ECO:0007669"/>
    <property type="project" value="UniProtKB-SubCell"/>
</dbReference>
<protein>
    <submittedName>
        <fullName evidence="5">ABC-type nitrate/sulfonate/bicarbonate transport system, substrate-binding protein</fullName>
    </submittedName>
</protein>
<dbReference type="Gene3D" id="3.40.190.10">
    <property type="entry name" value="Periplasmic binding protein-like II"/>
    <property type="match status" value="2"/>
</dbReference>
<keyword evidence="3" id="KW-0732">Signal</keyword>
<evidence type="ECO:0000256" key="3">
    <source>
        <dbReference type="ARBA" id="ARBA00022729"/>
    </source>
</evidence>
<dbReference type="PANTHER" id="PTHR30024:SF47">
    <property type="entry name" value="TAURINE-BINDING PERIPLASMIC PROTEIN"/>
    <property type="match status" value="1"/>
</dbReference>
<dbReference type="Pfam" id="PF09084">
    <property type="entry name" value="NMT1"/>
    <property type="match status" value="1"/>
</dbReference>
<accession>A0A1M7U1R5</accession>
<dbReference type="SUPFAM" id="SSF53850">
    <property type="entry name" value="Periplasmic binding protein-like II"/>
    <property type="match status" value="1"/>
</dbReference>